<dbReference type="OrthoDB" id="9132139at2"/>
<dbReference type="Gene3D" id="3.40.630.30">
    <property type="match status" value="1"/>
</dbReference>
<keyword evidence="3" id="KW-0808">Transferase</keyword>
<dbReference type="GO" id="GO:0016747">
    <property type="term" value="F:acyltransferase activity, transferring groups other than amino-acyl groups"/>
    <property type="evidence" value="ECO:0007669"/>
    <property type="project" value="InterPro"/>
</dbReference>
<dbReference type="InterPro" id="IPR000182">
    <property type="entry name" value="GNAT_dom"/>
</dbReference>
<reference evidence="4" key="1">
    <citation type="submission" date="2016-10" db="EMBL/GenBank/DDBJ databases">
        <authorList>
            <person name="Varghese N."/>
            <person name="Submissions S."/>
        </authorList>
    </citation>
    <scope>NUCLEOTIDE SEQUENCE [LARGE SCALE GENOMIC DNA]</scope>
    <source>
        <strain evidence="4">DSM 44526</strain>
    </source>
</reference>
<dbReference type="SUPFAM" id="SSF55729">
    <property type="entry name" value="Acyl-CoA N-acyltransferases (Nat)"/>
    <property type="match status" value="1"/>
</dbReference>
<feature type="compositionally biased region" description="Polar residues" evidence="1">
    <location>
        <begin position="187"/>
        <end position="196"/>
    </location>
</feature>
<name>A0A1G7ZGJ7_9ACTN</name>
<dbReference type="PANTHER" id="PTHR43792:SF1">
    <property type="entry name" value="N-ACETYLTRANSFERASE DOMAIN-CONTAINING PROTEIN"/>
    <property type="match status" value="1"/>
</dbReference>
<feature type="domain" description="N-acetyltransferase" evidence="2">
    <location>
        <begin position="21"/>
        <end position="162"/>
    </location>
</feature>
<evidence type="ECO:0000259" key="2">
    <source>
        <dbReference type="Pfam" id="PF13302"/>
    </source>
</evidence>
<keyword evidence="4" id="KW-1185">Reference proteome</keyword>
<dbReference type="Proteomes" id="UP000198863">
    <property type="component" value="Unassembled WGS sequence"/>
</dbReference>
<evidence type="ECO:0000313" key="4">
    <source>
        <dbReference type="Proteomes" id="UP000198863"/>
    </source>
</evidence>
<dbReference type="InterPro" id="IPR016181">
    <property type="entry name" value="Acyl_CoA_acyltransferase"/>
</dbReference>
<dbReference type="Pfam" id="PF13302">
    <property type="entry name" value="Acetyltransf_3"/>
    <property type="match status" value="1"/>
</dbReference>
<dbReference type="AlphaFoldDB" id="A0A1G7ZGJ7"/>
<proteinExistence type="predicted"/>
<sequence length="196" mass="20068">MTGRPPAPVGVRAGTPLVTPRLVVRSFRVADTADLLSYQDHPDVRRHLPGPAMDAAAAGRYVAAQAALTGAEVDAWHGWAVELRATGRVIGDVGVWVPAGDPPRGDVGFQLAPSHHRQGFATEAVSALCDHLLGTAGLVCLTAGCDAANAGSQAVLRAVGMTALVSTGGTVRFELRGRAHPVGDPGSQGTCPTRSA</sequence>
<feature type="region of interest" description="Disordered" evidence="1">
    <location>
        <begin position="177"/>
        <end position="196"/>
    </location>
</feature>
<dbReference type="PANTHER" id="PTHR43792">
    <property type="entry name" value="GNAT FAMILY, PUTATIVE (AFU_ORTHOLOGUE AFUA_3G00765)-RELATED-RELATED"/>
    <property type="match status" value="1"/>
</dbReference>
<dbReference type="EMBL" id="FNCF01000008">
    <property type="protein sequence ID" value="SDH07230.1"/>
    <property type="molecule type" value="Genomic_DNA"/>
</dbReference>
<protein>
    <submittedName>
        <fullName evidence="3">Protein N-acetyltransferase, RimJ/RimL family</fullName>
    </submittedName>
</protein>
<accession>A0A1G7ZGJ7</accession>
<evidence type="ECO:0000256" key="1">
    <source>
        <dbReference type="SAM" id="MobiDB-lite"/>
    </source>
</evidence>
<evidence type="ECO:0000313" key="3">
    <source>
        <dbReference type="EMBL" id="SDH07230.1"/>
    </source>
</evidence>
<organism evidence="3 4">
    <name type="scientific">Klenkia brasiliensis</name>
    <dbReference type="NCBI Taxonomy" id="333142"/>
    <lineage>
        <taxon>Bacteria</taxon>
        <taxon>Bacillati</taxon>
        <taxon>Actinomycetota</taxon>
        <taxon>Actinomycetes</taxon>
        <taxon>Geodermatophilales</taxon>
        <taxon>Geodermatophilaceae</taxon>
        <taxon>Klenkia</taxon>
    </lineage>
</organism>
<gene>
    <name evidence="3" type="ORF">SAMN05660324_4254</name>
</gene>
<dbReference type="RefSeq" id="WP_091068472.1">
    <property type="nucleotide sequence ID" value="NZ_FNCF01000008.1"/>
</dbReference>
<dbReference type="InterPro" id="IPR051531">
    <property type="entry name" value="N-acetyltransferase"/>
</dbReference>